<dbReference type="AlphaFoldDB" id="A0A1D2VQB7"/>
<reference evidence="2" key="1">
    <citation type="submission" date="2016-05" db="EMBL/GenBank/DDBJ databases">
        <title>Comparative genomics of biotechnologically important yeasts.</title>
        <authorList>
            <consortium name="DOE Joint Genome Institute"/>
            <person name="Riley R."/>
            <person name="Haridas S."/>
            <person name="Wolfe K.H."/>
            <person name="Lopes M.R."/>
            <person name="Hittinger C.T."/>
            <person name="Goker M."/>
            <person name="Salamov A."/>
            <person name="Wisecaver J."/>
            <person name="Long T.M."/>
            <person name="Aerts A.L."/>
            <person name="Barry K."/>
            <person name="Choi C."/>
            <person name="Clum A."/>
            <person name="Coughlan A.Y."/>
            <person name="Deshpande S."/>
            <person name="Douglass A.P."/>
            <person name="Hanson S.J."/>
            <person name="Klenk H.-P."/>
            <person name="Labutti K."/>
            <person name="Lapidus A."/>
            <person name="Lindquist E."/>
            <person name="Lipzen A."/>
            <person name="Meier-Kolthoff J.P."/>
            <person name="Ohm R.A."/>
            <person name="Otillar R.P."/>
            <person name="Pangilinan J."/>
            <person name="Peng Y."/>
            <person name="Rokas A."/>
            <person name="Rosa C.A."/>
            <person name="Scheuner C."/>
            <person name="Sibirny A.A."/>
            <person name="Slot J.C."/>
            <person name="Stielow J.B."/>
            <person name="Sun H."/>
            <person name="Kurtzman C.P."/>
            <person name="Blackwell M."/>
            <person name="Grigoriev I.V."/>
            <person name="Jeffries T.W."/>
        </authorList>
    </citation>
    <scope>NUCLEOTIDE SEQUENCE [LARGE SCALE GENOMIC DNA]</scope>
    <source>
        <strain evidence="2">DSM 1968</strain>
    </source>
</reference>
<protein>
    <submittedName>
        <fullName evidence="1">Uncharacterized protein</fullName>
    </submittedName>
</protein>
<dbReference type="InParanoid" id="A0A1D2VQB7"/>
<sequence length="52" mass="6207">MTFEEQLFWSLCWQSQKEQLDSFLVESIKRDICKLVKNQGNSPKLFIKMTIP</sequence>
<name>A0A1D2VQB7_9ASCO</name>
<dbReference type="Proteomes" id="UP000095038">
    <property type="component" value="Unassembled WGS sequence"/>
</dbReference>
<dbReference type="EMBL" id="KV454475">
    <property type="protein sequence ID" value="ODV63812.1"/>
    <property type="molecule type" value="Genomic_DNA"/>
</dbReference>
<accession>A0A1D2VQB7</accession>
<dbReference type="GeneID" id="30965989"/>
<dbReference type="RefSeq" id="XP_020050119.1">
    <property type="nucleotide sequence ID" value="XM_020192353.1"/>
</dbReference>
<gene>
    <name evidence="1" type="ORF">ASCRUDRAFT_73583</name>
</gene>
<keyword evidence="2" id="KW-1185">Reference proteome</keyword>
<proteinExistence type="predicted"/>
<organism evidence="1 2">
    <name type="scientific">Ascoidea rubescens DSM 1968</name>
    <dbReference type="NCBI Taxonomy" id="1344418"/>
    <lineage>
        <taxon>Eukaryota</taxon>
        <taxon>Fungi</taxon>
        <taxon>Dikarya</taxon>
        <taxon>Ascomycota</taxon>
        <taxon>Saccharomycotina</taxon>
        <taxon>Saccharomycetes</taxon>
        <taxon>Ascoideaceae</taxon>
        <taxon>Ascoidea</taxon>
    </lineage>
</organism>
<evidence type="ECO:0000313" key="1">
    <source>
        <dbReference type="EMBL" id="ODV63812.1"/>
    </source>
</evidence>
<evidence type="ECO:0000313" key="2">
    <source>
        <dbReference type="Proteomes" id="UP000095038"/>
    </source>
</evidence>